<sequence length="85" mass="9071">MGGRSGARGAAIPAFLAASQDVEADQSVAGSFLTGGACRLGVHCRALDILDHHIGGGREVNFRFHVNTLLMLILLRRSNVCVRRI</sequence>
<dbReference type="KEGG" id="hne:HNE_0380"/>
<organism evidence="1 2">
    <name type="scientific">Hyphomonas neptunium (strain ATCC 15444)</name>
    <dbReference type="NCBI Taxonomy" id="228405"/>
    <lineage>
        <taxon>Bacteria</taxon>
        <taxon>Pseudomonadati</taxon>
        <taxon>Pseudomonadota</taxon>
        <taxon>Alphaproteobacteria</taxon>
        <taxon>Hyphomonadales</taxon>
        <taxon>Hyphomonadaceae</taxon>
        <taxon>Hyphomonas</taxon>
    </lineage>
</organism>
<dbReference type="STRING" id="228405.HNE_0380"/>
<evidence type="ECO:0000313" key="2">
    <source>
        <dbReference type="Proteomes" id="UP000001959"/>
    </source>
</evidence>
<name>Q0C583_HYPNA</name>
<dbReference type="Proteomes" id="UP000001959">
    <property type="component" value="Chromosome"/>
</dbReference>
<gene>
    <name evidence="1" type="ordered locus">HNE_0380</name>
</gene>
<reference evidence="1 2" key="1">
    <citation type="journal article" date="2006" name="J. Bacteriol.">
        <title>Comparative genomic evidence for a close relationship between the dimorphic prosthecate bacteria Hyphomonas neptunium and Caulobacter crescentus.</title>
        <authorList>
            <person name="Badger J.H."/>
            <person name="Hoover T.R."/>
            <person name="Brun Y.V."/>
            <person name="Weiner R.M."/>
            <person name="Laub M.T."/>
            <person name="Alexandre G."/>
            <person name="Mrazek J."/>
            <person name="Ren Q."/>
            <person name="Paulsen I.T."/>
            <person name="Nelson K.E."/>
            <person name="Khouri H.M."/>
            <person name="Radune D."/>
            <person name="Sosa J."/>
            <person name="Dodson R.J."/>
            <person name="Sullivan S.A."/>
            <person name="Rosovitz M.J."/>
            <person name="Madupu R."/>
            <person name="Brinkac L.M."/>
            <person name="Durkin A.S."/>
            <person name="Daugherty S.C."/>
            <person name="Kothari S.P."/>
            <person name="Giglio M.G."/>
            <person name="Zhou L."/>
            <person name="Haft D.H."/>
            <person name="Selengut J.D."/>
            <person name="Davidsen T.M."/>
            <person name="Yang Q."/>
            <person name="Zafar N."/>
            <person name="Ward N.L."/>
        </authorList>
    </citation>
    <scope>NUCLEOTIDE SEQUENCE [LARGE SCALE GENOMIC DNA]</scope>
    <source>
        <strain evidence="1 2">ATCC 15444</strain>
    </source>
</reference>
<evidence type="ECO:0000313" key="1">
    <source>
        <dbReference type="EMBL" id="ABI77157.1"/>
    </source>
</evidence>
<dbReference type="EMBL" id="CP000158">
    <property type="protein sequence ID" value="ABI77157.1"/>
    <property type="molecule type" value="Genomic_DNA"/>
</dbReference>
<protein>
    <submittedName>
        <fullName evidence="1">Uncharacterized protein</fullName>
    </submittedName>
</protein>
<proteinExistence type="predicted"/>
<accession>Q0C583</accession>
<keyword evidence="2" id="KW-1185">Reference proteome</keyword>
<dbReference type="HOGENOM" id="CLU_2508232_0_0_5"/>
<dbReference type="AlphaFoldDB" id="Q0C583"/>